<evidence type="ECO:0000313" key="1">
    <source>
        <dbReference type="EMBL" id="AJZ62348.1"/>
    </source>
</evidence>
<evidence type="ECO:0008006" key="3">
    <source>
        <dbReference type="Google" id="ProtNLM"/>
    </source>
</evidence>
<gene>
    <name evidence="1" type="ORF">OI25_5882</name>
</gene>
<dbReference type="AlphaFoldDB" id="A0AAU8TK15"/>
<protein>
    <recommendedName>
        <fullName evidence="3">Transposase</fullName>
    </recommendedName>
</protein>
<dbReference type="EMBL" id="CP010027">
    <property type="protein sequence ID" value="AJZ62348.1"/>
    <property type="molecule type" value="Genomic_DNA"/>
</dbReference>
<accession>A0AAU8TK15</accession>
<name>A0AAU8TK15_9BURK</name>
<sequence length="29" mass="3476">MYIATLELQFEFLSHCDELIVDFVDCPRK</sequence>
<proteinExistence type="predicted"/>
<dbReference type="Proteomes" id="UP000032614">
    <property type="component" value="Chromosome 2"/>
</dbReference>
<reference evidence="1 2" key="1">
    <citation type="journal article" date="2015" name="Genome Announc.">
        <title>Complete genome sequences for 59 burkholderia isolates, both pathogenic and near neighbor.</title>
        <authorList>
            <person name="Johnson S.L."/>
            <person name="Bishop-Lilly K.A."/>
            <person name="Ladner J.T."/>
            <person name="Daligault H.E."/>
            <person name="Davenport K.W."/>
            <person name="Jaissle J."/>
            <person name="Frey K.G."/>
            <person name="Koroleva G.I."/>
            <person name="Bruce D.C."/>
            <person name="Coyne S.R."/>
            <person name="Broomall S.M."/>
            <person name="Li P.E."/>
            <person name="Teshima H."/>
            <person name="Gibbons H.S."/>
            <person name="Palacios G.F."/>
            <person name="Rosenzweig C.N."/>
            <person name="Redden C.L."/>
            <person name="Xu Y."/>
            <person name="Minogue T.D."/>
            <person name="Chain P.S."/>
        </authorList>
    </citation>
    <scope>NUCLEOTIDE SEQUENCE [LARGE SCALE GENOMIC DNA]</scope>
    <source>
        <strain evidence="1 2">ATCC BAA-463</strain>
    </source>
</reference>
<dbReference type="KEGG" id="bfn:OI25_5882"/>
<organism evidence="1 2">
    <name type="scientific">Paraburkholderia fungorum</name>
    <dbReference type="NCBI Taxonomy" id="134537"/>
    <lineage>
        <taxon>Bacteria</taxon>
        <taxon>Pseudomonadati</taxon>
        <taxon>Pseudomonadota</taxon>
        <taxon>Betaproteobacteria</taxon>
        <taxon>Burkholderiales</taxon>
        <taxon>Burkholderiaceae</taxon>
        <taxon>Paraburkholderia</taxon>
    </lineage>
</organism>
<evidence type="ECO:0000313" key="2">
    <source>
        <dbReference type="Proteomes" id="UP000032614"/>
    </source>
</evidence>